<keyword evidence="6" id="KW-0811">Translocation</keyword>
<dbReference type="PANTHER" id="PTHR12388:SF0">
    <property type="entry name" value="MITOCHONDRIAL IMPORT INNER MEMBRANE TRANSLOCASE SUBUNIT TIM16"/>
    <property type="match status" value="1"/>
</dbReference>
<dbReference type="Gene3D" id="1.10.287.110">
    <property type="entry name" value="DnaJ domain"/>
    <property type="match status" value="1"/>
</dbReference>
<keyword evidence="8" id="KW-0472">Membrane</keyword>
<evidence type="ECO:0000313" key="10">
    <source>
        <dbReference type="Proteomes" id="UP000838412"/>
    </source>
</evidence>
<name>A0A8K0EVL3_BRALA</name>
<accession>A0A8K0EVL3</accession>
<dbReference type="GO" id="GO:0001405">
    <property type="term" value="C:PAM complex, Tim23 associated import motor"/>
    <property type="evidence" value="ECO:0007669"/>
    <property type="project" value="UniProtKB-ARBA"/>
</dbReference>
<keyword evidence="4" id="KW-0999">Mitochondrion inner membrane</keyword>
<comment type="subcellular location">
    <subcellularLocation>
        <location evidence="1">Mitochondrion inner membrane</location>
        <topology evidence="1">Peripheral membrane protein</topology>
    </subcellularLocation>
</comment>
<dbReference type="InterPro" id="IPR036869">
    <property type="entry name" value="J_dom_sf"/>
</dbReference>
<evidence type="ECO:0000256" key="3">
    <source>
        <dbReference type="ARBA" id="ARBA00022448"/>
    </source>
</evidence>
<evidence type="ECO:0000256" key="4">
    <source>
        <dbReference type="ARBA" id="ARBA00022792"/>
    </source>
</evidence>
<evidence type="ECO:0000256" key="2">
    <source>
        <dbReference type="ARBA" id="ARBA00008817"/>
    </source>
</evidence>
<dbReference type="Pfam" id="PF03656">
    <property type="entry name" value="Pam16"/>
    <property type="match status" value="1"/>
</dbReference>
<evidence type="ECO:0000256" key="1">
    <source>
        <dbReference type="ARBA" id="ARBA00004637"/>
    </source>
</evidence>
<proteinExistence type="inferred from homology"/>
<evidence type="ECO:0000256" key="6">
    <source>
        <dbReference type="ARBA" id="ARBA00023010"/>
    </source>
</evidence>
<protein>
    <submittedName>
        <fullName evidence="9">PAM16 protein</fullName>
    </submittedName>
</protein>
<gene>
    <name evidence="9" type="primary">PAM16</name>
    <name evidence="9" type="ORF">BLAG_LOCUS20939</name>
</gene>
<reference evidence="9" key="1">
    <citation type="submission" date="2022-01" db="EMBL/GenBank/DDBJ databases">
        <authorList>
            <person name="Braso-Vives M."/>
        </authorList>
    </citation>
    <scope>NUCLEOTIDE SEQUENCE</scope>
</reference>
<keyword evidence="7" id="KW-0496">Mitochondrion</keyword>
<keyword evidence="10" id="KW-1185">Reference proteome</keyword>
<dbReference type="EMBL" id="OV696691">
    <property type="protein sequence ID" value="CAH1267692.1"/>
    <property type="molecule type" value="Genomic_DNA"/>
</dbReference>
<comment type="similarity">
    <text evidence="2">Belongs to the TIM16/PAM16 family.</text>
</comment>
<dbReference type="InterPro" id="IPR005341">
    <property type="entry name" value="Tim16"/>
</dbReference>
<evidence type="ECO:0000313" key="9">
    <source>
        <dbReference type="EMBL" id="CAH1267692.1"/>
    </source>
</evidence>
<keyword evidence="3" id="KW-0813">Transport</keyword>
<evidence type="ECO:0000256" key="7">
    <source>
        <dbReference type="ARBA" id="ARBA00023128"/>
    </source>
</evidence>
<dbReference type="Proteomes" id="UP000838412">
    <property type="component" value="Chromosome 6"/>
</dbReference>
<dbReference type="OrthoDB" id="10262892at2759"/>
<evidence type="ECO:0000256" key="8">
    <source>
        <dbReference type="ARBA" id="ARBA00023136"/>
    </source>
</evidence>
<dbReference type="FunFam" id="1.10.287.110:FF:000006">
    <property type="entry name" value="Import inner membrane translocase subunit TIM16"/>
    <property type="match status" value="1"/>
</dbReference>
<dbReference type="AlphaFoldDB" id="A0A8K0EVL3"/>
<keyword evidence="5" id="KW-0653">Protein transport</keyword>
<sequence length="152" mass="17003">MTHACCVSQKDVCLVRRHEKNLVMAKYLAQAIVLGAQVVGRAFSKALRQEFQNAQQAQRAAGGGRQGAKRAASDSMMGISVQEAKQILNVDKLDKELIEKNYTHLFDVNGKKKGGSFYLQSKVYRAKERLDEELREADVKSTKEKRKEDSAS</sequence>
<organism evidence="9 10">
    <name type="scientific">Branchiostoma lanceolatum</name>
    <name type="common">Common lancelet</name>
    <name type="synonym">Amphioxus lanceolatum</name>
    <dbReference type="NCBI Taxonomy" id="7740"/>
    <lineage>
        <taxon>Eukaryota</taxon>
        <taxon>Metazoa</taxon>
        <taxon>Chordata</taxon>
        <taxon>Cephalochordata</taxon>
        <taxon>Leptocardii</taxon>
        <taxon>Amphioxiformes</taxon>
        <taxon>Branchiostomatidae</taxon>
        <taxon>Branchiostoma</taxon>
    </lineage>
</organism>
<evidence type="ECO:0000256" key="5">
    <source>
        <dbReference type="ARBA" id="ARBA00022927"/>
    </source>
</evidence>
<dbReference type="PANTHER" id="PTHR12388">
    <property type="entry name" value="MITOCHONDRIA ASSOCIATED GRANULOCYTE MACROPHAGE CSF SIGNALING MOLECULE"/>
    <property type="match status" value="1"/>
</dbReference>
<dbReference type="GO" id="GO:0030150">
    <property type="term" value="P:protein import into mitochondrial matrix"/>
    <property type="evidence" value="ECO:0007669"/>
    <property type="project" value="InterPro"/>
</dbReference>